<gene>
    <name evidence="1" type="ORF">CO051_06595</name>
</gene>
<sequence>MATSQLRITIPVQIQDLLISKSDKYGLSMSAYVRNLIINDVKETGIHMFDMSSKTEKIATKALKDHTEGKTHDIENIEDFLESV</sequence>
<evidence type="ECO:0000313" key="1">
    <source>
        <dbReference type="EMBL" id="PJC30277.1"/>
    </source>
</evidence>
<dbReference type="AlphaFoldDB" id="A0A2M8EWN7"/>
<dbReference type="EMBL" id="PFSC01000170">
    <property type="protein sequence ID" value="PJC30277.1"/>
    <property type="molecule type" value="Genomic_DNA"/>
</dbReference>
<name>A0A2M8EWN7_9BACT</name>
<proteinExistence type="predicted"/>
<reference evidence="2" key="1">
    <citation type="submission" date="2017-09" db="EMBL/GenBank/DDBJ databases">
        <title>Depth-based differentiation of microbial function through sediment-hosted aquifers and enrichment of novel symbionts in the deep terrestrial subsurface.</title>
        <authorList>
            <person name="Probst A.J."/>
            <person name="Ladd B."/>
            <person name="Jarett J.K."/>
            <person name="Geller-Mcgrath D.E."/>
            <person name="Sieber C.M.K."/>
            <person name="Emerson J.B."/>
            <person name="Anantharaman K."/>
            <person name="Thomas B.C."/>
            <person name="Malmstrom R."/>
            <person name="Stieglmeier M."/>
            <person name="Klingl A."/>
            <person name="Woyke T."/>
            <person name="Ryan C.M."/>
            <person name="Banfield J.F."/>
        </authorList>
    </citation>
    <scope>NUCLEOTIDE SEQUENCE [LARGE SCALE GENOMIC DNA]</scope>
</reference>
<accession>A0A2M8EWN7</accession>
<dbReference type="Proteomes" id="UP000231383">
    <property type="component" value="Unassembled WGS sequence"/>
</dbReference>
<organism evidence="1 2">
    <name type="scientific">Candidatus Roizmanbacteria bacterium CG_4_9_14_0_2_um_filter_39_13</name>
    <dbReference type="NCBI Taxonomy" id="1974839"/>
    <lineage>
        <taxon>Bacteria</taxon>
        <taxon>Candidatus Roizmaniibacteriota</taxon>
    </lineage>
</organism>
<evidence type="ECO:0000313" key="2">
    <source>
        <dbReference type="Proteomes" id="UP000231383"/>
    </source>
</evidence>
<protein>
    <submittedName>
        <fullName evidence="1">Uncharacterized protein</fullName>
    </submittedName>
</protein>
<comment type="caution">
    <text evidence="1">The sequence shown here is derived from an EMBL/GenBank/DDBJ whole genome shotgun (WGS) entry which is preliminary data.</text>
</comment>